<dbReference type="EMBL" id="MLJW01000172">
    <property type="protein sequence ID" value="OIQ95169.1"/>
    <property type="molecule type" value="Genomic_DNA"/>
</dbReference>
<dbReference type="SUPFAM" id="SSF56935">
    <property type="entry name" value="Porins"/>
    <property type="match status" value="1"/>
</dbReference>
<dbReference type="PANTHER" id="PTHR31005:SF8">
    <property type="entry name" value="DUF4139 DOMAIN-CONTAINING PROTEIN"/>
    <property type="match status" value="1"/>
</dbReference>
<dbReference type="InterPro" id="IPR011935">
    <property type="entry name" value="CHP02231"/>
</dbReference>
<dbReference type="NCBIfam" id="TIGR02231">
    <property type="entry name" value="mucoidy inhibitor MuiA family protein"/>
    <property type="match status" value="2"/>
</dbReference>
<sequence>MRTILIVLAVLANIGICKASDDKSTAKANITNITVYRLGAEIQQSFKATVKKETQYIEISNVSNSLEKNSLQIKSDNNITILGFEFSNTFLNPEIKSAEYQKLEDSINKIVKEVNKLNSNSSTLKDLLSVLNSNKDIKGNQTGLNVTELIKLMDFYKSKSTELKNGIADIDEKIIQLNEIKSKLNNQLDEERKKNTQKGGKLVIQISCAIAGTYEFKINYLTPNASWQPFYDIKTQNINSPFDLIYKAKISQTTGIDWNQVKLKLSTALPNQFGNAPILQTWFLQYVEPLARLYKAAPVMAYDAAKMSTMELKEGIRIRGSNNLNESSKPIYVVNGNVVSEEDFKDITPQSIKSINVLKGENATSKYGSRASAGAIEITLKDELSDYVTVQDNTLTTVYDIDIPFDIATNGKDQVATLQTQKVDAKYVFYSIPKLNDNVYLVAQVPNWNKLNLLDGEANLFFENTYVGKTDISSTSVEDTFNLTVATDKRILVKREKLKDFSSTQFLSNYKKEIFTYEITVKNNKNQAASMTIKDQYPISSNKEIEVELLENSNASINAENGELKWDVTLQPNEQKKIRFQYSVKYPKDKKLNL</sequence>
<keyword evidence="1" id="KW-0175">Coiled coil</keyword>
<dbReference type="InterPro" id="IPR037291">
    <property type="entry name" value="DUF4139"/>
</dbReference>
<dbReference type="Gene3D" id="2.170.130.10">
    <property type="entry name" value="TonB-dependent receptor, plug domain"/>
    <property type="match status" value="1"/>
</dbReference>
<feature type="coiled-coil region" evidence="1">
    <location>
        <begin position="167"/>
        <end position="194"/>
    </location>
</feature>
<protein>
    <submittedName>
        <fullName evidence="5">TonB-dependent receptor SusC</fullName>
    </submittedName>
</protein>
<proteinExistence type="predicted"/>
<dbReference type="InterPro" id="IPR012910">
    <property type="entry name" value="Plug_dom"/>
</dbReference>
<dbReference type="AlphaFoldDB" id="A0A1J5RHB8"/>
<organism evidence="5">
    <name type="scientific">mine drainage metagenome</name>
    <dbReference type="NCBI Taxonomy" id="410659"/>
    <lineage>
        <taxon>unclassified sequences</taxon>
        <taxon>metagenomes</taxon>
        <taxon>ecological metagenomes</taxon>
    </lineage>
</organism>
<evidence type="ECO:0000256" key="1">
    <source>
        <dbReference type="SAM" id="Coils"/>
    </source>
</evidence>
<dbReference type="PANTHER" id="PTHR31005">
    <property type="entry name" value="DUF4139 DOMAIN-CONTAINING PROTEIN"/>
    <property type="match status" value="1"/>
</dbReference>
<evidence type="ECO:0000259" key="3">
    <source>
        <dbReference type="Pfam" id="PF13598"/>
    </source>
</evidence>
<keyword evidence="5" id="KW-0675">Receptor</keyword>
<dbReference type="InterPro" id="IPR025554">
    <property type="entry name" value="DUF4140"/>
</dbReference>
<feature type="domain" description="TonB-dependent receptor plug" evidence="2">
    <location>
        <begin position="314"/>
        <end position="375"/>
    </location>
</feature>
<evidence type="ECO:0000259" key="4">
    <source>
        <dbReference type="Pfam" id="PF13600"/>
    </source>
</evidence>
<dbReference type="Pfam" id="PF13600">
    <property type="entry name" value="DUF4140"/>
    <property type="match status" value="1"/>
</dbReference>
<evidence type="ECO:0000259" key="2">
    <source>
        <dbReference type="Pfam" id="PF07715"/>
    </source>
</evidence>
<name>A0A1J5RHB8_9ZZZZ</name>
<dbReference type="InterPro" id="IPR037066">
    <property type="entry name" value="Plug_dom_sf"/>
</dbReference>
<comment type="caution">
    <text evidence="5">The sequence shown here is derived from an EMBL/GenBank/DDBJ whole genome shotgun (WGS) entry which is preliminary data.</text>
</comment>
<reference evidence="5" key="1">
    <citation type="submission" date="2016-10" db="EMBL/GenBank/DDBJ databases">
        <title>Sequence of Gallionella enrichment culture.</title>
        <authorList>
            <person name="Poehlein A."/>
            <person name="Muehling M."/>
            <person name="Daniel R."/>
        </authorList>
    </citation>
    <scope>NUCLEOTIDE SEQUENCE</scope>
</reference>
<feature type="domain" description="DUF4140" evidence="4">
    <location>
        <begin position="33"/>
        <end position="129"/>
    </location>
</feature>
<dbReference type="Pfam" id="PF13598">
    <property type="entry name" value="DUF4139"/>
    <property type="match status" value="1"/>
</dbReference>
<gene>
    <name evidence="5" type="primary">susC_21</name>
    <name evidence="5" type="ORF">GALL_228670</name>
</gene>
<evidence type="ECO:0000313" key="5">
    <source>
        <dbReference type="EMBL" id="OIQ95169.1"/>
    </source>
</evidence>
<dbReference type="Pfam" id="PF07715">
    <property type="entry name" value="Plug"/>
    <property type="match status" value="1"/>
</dbReference>
<feature type="domain" description="DUF4139" evidence="3">
    <location>
        <begin position="217"/>
        <end position="588"/>
    </location>
</feature>
<accession>A0A1J5RHB8</accession>